<dbReference type="AlphaFoldDB" id="F2KQG2"/>
<evidence type="ECO:0000256" key="5">
    <source>
        <dbReference type="ARBA" id="ARBA00023002"/>
    </source>
</evidence>
<evidence type="ECO:0000256" key="3">
    <source>
        <dbReference type="ARBA" id="ARBA00022692"/>
    </source>
</evidence>
<feature type="transmembrane region" description="Helical" evidence="7">
    <location>
        <begin position="175"/>
        <end position="193"/>
    </location>
</feature>
<keyword evidence="4 7" id="KW-1133">Transmembrane helix</keyword>
<dbReference type="Gene3D" id="1.20.950.20">
    <property type="entry name" value="Transmembrane di-heme cytochromes, Chain C"/>
    <property type="match status" value="1"/>
</dbReference>
<feature type="transmembrane region" description="Helical" evidence="7">
    <location>
        <begin position="94"/>
        <end position="121"/>
    </location>
</feature>
<keyword evidence="3 7" id="KW-0812">Transmembrane</keyword>
<protein>
    <submittedName>
        <fullName evidence="9">Nitrate reductase gamma subunit</fullName>
    </submittedName>
</protein>
<dbReference type="HOGENOM" id="CLU_946411_0_0_2"/>
<dbReference type="GeneID" id="10394822"/>
<dbReference type="Pfam" id="PF02665">
    <property type="entry name" value="Nitrate_red_gam"/>
    <property type="match status" value="1"/>
</dbReference>
<evidence type="ECO:0000313" key="10">
    <source>
        <dbReference type="Proteomes" id="UP000008136"/>
    </source>
</evidence>
<dbReference type="RefSeq" id="WP_013684351.1">
    <property type="nucleotide sequence ID" value="NC_015320.1"/>
</dbReference>
<feature type="domain" description="NarG-like" evidence="8">
    <location>
        <begin position="91"/>
        <end position="246"/>
    </location>
</feature>
<evidence type="ECO:0000256" key="6">
    <source>
        <dbReference type="ARBA" id="ARBA00023136"/>
    </source>
</evidence>
<dbReference type="EMBL" id="CP002588">
    <property type="protein sequence ID" value="AEA47695.1"/>
    <property type="molecule type" value="Genomic_DNA"/>
</dbReference>
<dbReference type="InterPro" id="IPR023234">
    <property type="entry name" value="NarG-like_domain"/>
</dbReference>
<feature type="transmembrane region" description="Helical" evidence="7">
    <location>
        <begin position="133"/>
        <end position="154"/>
    </location>
</feature>
<keyword evidence="5" id="KW-0560">Oxidoreductase</keyword>
<reference evidence="9 10" key="1">
    <citation type="submission" date="2011-03" db="EMBL/GenBank/DDBJ databases">
        <title>The complete genome of Archaeoglobus veneficus SNP6.</title>
        <authorList>
            <consortium name="US DOE Joint Genome Institute (JGI-PGF)"/>
            <person name="Lucas S."/>
            <person name="Copeland A."/>
            <person name="Lapidus A."/>
            <person name="Bruce D."/>
            <person name="Goodwin L."/>
            <person name="Pitluck S."/>
            <person name="Kyrpides N."/>
            <person name="Mavromatis K."/>
            <person name="Pagani I."/>
            <person name="Ivanova N."/>
            <person name="Mikhailova N."/>
            <person name="Lu M."/>
            <person name="Detter J.C."/>
            <person name="Tapia R."/>
            <person name="Han C."/>
            <person name="Land M."/>
            <person name="Hauser L."/>
            <person name="Markowitz V."/>
            <person name="Cheng J.-F."/>
            <person name="Hugenholtz P."/>
            <person name="Woyke T."/>
            <person name="Wu D."/>
            <person name="Spring S."/>
            <person name="Brambilla E."/>
            <person name="Klenk H.-P."/>
            <person name="Eisen J.A."/>
        </authorList>
    </citation>
    <scope>NUCLEOTIDE SEQUENCE [LARGE SCALE GENOMIC DNA]</scope>
    <source>
        <strain>SNP6</strain>
    </source>
</reference>
<dbReference type="InterPro" id="IPR036197">
    <property type="entry name" value="NarG-like_sf"/>
</dbReference>
<sequence>MGISALQLSSYVAFAVFVIVVAAKWRKWASMPLHLRWELYPVPHEAGKHHYGGSYLEEVDWWKKPRHTTLAGELKDMLAEMLFIKRVYVYKRPLWWLTYPFHAGIYLILVWFALLVVHGILNVYVSIPALDSIVKVLIQITGTIGIIAATLGCLGLLFRRLSDSAMKKYSSGVEYFNLLFILVVLLTGIAVWMNDTSFENAMAYMTALVSFGSVEAPQLSQLAQFHVVLMALLWMYIPFTKMSHFVGKYFTFHKVLWEDEPNLRGSKLEAKVREAVRQRMPWSAPHLKKGKTWLENAAEVE</sequence>
<proteinExistence type="predicted"/>
<feature type="transmembrane region" description="Helical" evidence="7">
    <location>
        <begin position="6"/>
        <end position="25"/>
    </location>
</feature>
<accession>F2KQG2</accession>
<name>F2KQG2_ARCVS</name>
<keyword evidence="2" id="KW-1003">Cell membrane</keyword>
<evidence type="ECO:0000313" key="9">
    <source>
        <dbReference type="EMBL" id="AEA47695.1"/>
    </source>
</evidence>
<keyword evidence="10" id="KW-1185">Reference proteome</keyword>
<dbReference type="GO" id="GO:0005886">
    <property type="term" value="C:plasma membrane"/>
    <property type="evidence" value="ECO:0007669"/>
    <property type="project" value="UniProtKB-SubCell"/>
</dbReference>
<dbReference type="SUPFAM" id="SSF103501">
    <property type="entry name" value="Respiratory nitrate reductase 1 gamma chain"/>
    <property type="match status" value="1"/>
</dbReference>
<dbReference type="Proteomes" id="UP000008136">
    <property type="component" value="Chromosome"/>
</dbReference>
<evidence type="ECO:0000259" key="8">
    <source>
        <dbReference type="Pfam" id="PF02665"/>
    </source>
</evidence>
<dbReference type="eggNOG" id="arCOG02196">
    <property type="taxonomic scope" value="Archaea"/>
</dbReference>
<organism evidence="9 10">
    <name type="scientific">Archaeoglobus veneficus (strain DSM 11195 / SNP6)</name>
    <dbReference type="NCBI Taxonomy" id="693661"/>
    <lineage>
        <taxon>Archaea</taxon>
        <taxon>Methanobacteriati</taxon>
        <taxon>Methanobacteriota</taxon>
        <taxon>Archaeoglobi</taxon>
        <taxon>Archaeoglobales</taxon>
        <taxon>Archaeoglobaceae</taxon>
        <taxon>Archaeoglobus</taxon>
    </lineage>
</organism>
<evidence type="ECO:0000256" key="1">
    <source>
        <dbReference type="ARBA" id="ARBA00004651"/>
    </source>
</evidence>
<dbReference type="OrthoDB" id="371868at2157"/>
<comment type="subcellular location">
    <subcellularLocation>
        <location evidence="1">Cell membrane</location>
        <topology evidence="1">Multi-pass membrane protein</topology>
    </subcellularLocation>
</comment>
<keyword evidence="6 7" id="KW-0472">Membrane</keyword>
<gene>
    <name evidence="9" type="ordered locus">Arcve_1696</name>
</gene>
<dbReference type="GO" id="GO:0016491">
    <property type="term" value="F:oxidoreductase activity"/>
    <property type="evidence" value="ECO:0007669"/>
    <property type="project" value="UniProtKB-KW"/>
</dbReference>
<dbReference type="STRING" id="693661.Arcve_1696"/>
<dbReference type="KEGG" id="ave:Arcve_1696"/>
<evidence type="ECO:0000256" key="2">
    <source>
        <dbReference type="ARBA" id="ARBA00022475"/>
    </source>
</evidence>
<evidence type="ECO:0000256" key="4">
    <source>
        <dbReference type="ARBA" id="ARBA00022989"/>
    </source>
</evidence>
<feature type="transmembrane region" description="Helical" evidence="7">
    <location>
        <begin position="222"/>
        <end position="239"/>
    </location>
</feature>
<evidence type="ECO:0000256" key="7">
    <source>
        <dbReference type="SAM" id="Phobius"/>
    </source>
</evidence>